<dbReference type="Pfam" id="PF21360">
    <property type="entry name" value="PylC-like_N"/>
    <property type="match status" value="1"/>
</dbReference>
<dbReference type="InterPro" id="IPR003806">
    <property type="entry name" value="ATP-grasp_PylC-type"/>
</dbReference>
<dbReference type="AlphaFoldDB" id="A0A398CA40"/>
<dbReference type="Proteomes" id="UP000266302">
    <property type="component" value="Unassembled WGS sequence"/>
</dbReference>
<evidence type="ECO:0000313" key="3">
    <source>
        <dbReference type="EMBL" id="RID99985.1"/>
    </source>
</evidence>
<feature type="domain" description="PylC N-terminal" evidence="2">
    <location>
        <begin position="67"/>
        <end position="152"/>
    </location>
</feature>
<dbReference type="SUPFAM" id="SSF56059">
    <property type="entry name" value="Glutathione synthetase ATP-binding domain-like"/>
    <property type="match status" value="1"/>
</dbReference>
<organism evidence="3 4">
    <name type="scientific">Simplicispira hankyongi</name>
    <dbReference type="NCBI Taxonomy" id="2315688"/>
    <lineage>
        <taxon>Bacteria</taxon>
        <taxon>Pseudomonadati</taxon>
        <taxon>Pseudomonadota</taxon>
        <taxon>Betaproteobacteria</taxon>
        <taxon>Burkholderiales</taxon>
        <taxon>Comamonadaceae</taxon>
        <taxon>Simplicispira</taxon>
    </lineage>
</organism>
<dbReference type="GO" id="GO:0046872">
    <property type="term" value="F:metal ion binding"/>
    <property type="evidence" value="ECO:0007669"/>
    <property type="project" value="InterPro"/>
</dbReference>
<reference evidence="3 4" key="1">
    <citation type="submission" date="2018-09" db="EMBL/GenBank/DDBJ databases">
        <title>Draft genome of Simplicispira sp. NY-02.</title>
        <authorList>
            <person name="Im W.T."/>
        </authorList>
    </citation>
    <scope>NUCLEOTIDE SEQUENCE [LARGE SCALE GENOMIC DNA]</scope>
    <source>
        <strain evidence="3 4">NY-02</strain>
    </source>
</reference>
<comment type="caution">
    <text evidence="3">The sequence shown here is derived from an EMBL/GenBank/DDBJ whole genome shotgun (WGS) entry which is preliminary data.</text>
</comment>
<dbReference type="GO" id="GO:0005524">
    <property type="term" value="F:ATP binding"/>
    <property type="evidence" value="ECO:0007669"/>
    <property type="project" value="InterPro"/>
</dbReference>
<dbReference type="Gene3D" id="3.30.1490.20">
    <property type="entry name" value="ATP-grasp fold, A domain"/>
    <property type="match status" value="1"/>
</dbReference>
<dbReference type="InterPro" id="IPR048764">
    <property type="entry name" value="PylC_N"/>
</dbReference>
<dbReference type="Gene3D" id="3.40.50.20">
    <property type="match status" value="1"/>
</dbReference>
<proteinExistence type="predicted"/>
<protein>
    <submittedName>
        <fullName evidence="3">ATP-grasp domain-containing protein</fullName>
    </submittedName>
</protein>
<dbReference type="EMBL" id="QXJC01000001">
    <property type="protein sequence ID" value="RID99985.1"/>
    <property type="molecule type" value="Genomic_DNA"/>
</dbReference>
<evidence type="ECO:0000259" key="2">
    <source>
        <dbReference type="Pfam" id="PF21360"/>
    </source>
</evidence>
<dbReference type="InterPro" id="IPR013815">
    <property type="entry name" value="ATP_grasp_subdomain_1"/>
</dbReference>
<dbReference type="Pfam" id="PF02655">
    <property type="entry name" value="ATP-grasp_3"/>
    <property type="match status" value="1"/>
</dbReference>
<accession>A0A398CA40</accession>
<gene>
    <name evidence="3" type="ORF">D3F03_06320</name>
</gene>
<evidence type="ECO:0000313" key="4">
    <source>
        <dbReference type="Proteomes" id="UP000266302"/>
    </source>
</evidence>
<name>A0A398CA40_9BURK</name>
<dbReference type="Gene3D" id="3.30.470.20">
    <property type="entry name" value="ATP-grasp fold, B domain"/>
    <property type="match status" value="1"/>
</dbReference>
<feature type="domain" description="ATP-grasp fold PylC-type" evidence="1">
    <location>
        <begin position="171"/>
        <end position="323"/>
    </location>
</feature>
<keyword evidence="4" id="KW-1185">Reference proteome</keyword>
<evidence type="ECO:0000259" key="1">
    <source>
        <dbReference type="Pfam" id="PF02655"/>
    </source>
</evidence>
<sequence>MLLALMQQAQAAINKNKSTRTNLYAKAKLVCRLWRQRLVRASVPACRFNIQRVMTCHQEKNSGQNVLLVSGVGKRNALIRIIKGEAENHRFDMVGADASDYCPARVEFENFSIIPAATQQNFSDDYLKLVNANNVTAFLTLIDVEIAPLARLQLPSSICFLHPGIETALICEDKYFLSIAAQENNVNIVETRLLPLDTFPCIRKDRRGSAASGFQIYQNPEELRNAGNMDGDFVYQPFCFGVHYCIDAYFSIYDSRLIDLCVKRVLGKSKGESFVLQSEDSTRFVDFVESLSPWLNLRGIVNFDVYEEDGIFKLMDVNCRIGGNYPASHVFGCNLLKHLFAELTGGIPVQPLFTKYKSGMLVSKYFEFTAPIAFYDRK</sequence>